<evidence type="ECO:0000256" key="3">
    <source>
        <dbReference type="ARBA" id="ARBA00022679"/>
    </source>
</evidence>
<name>A2ET26_TRIV3</name>
<feature type="domain" description="Glycosyltransferase 61 catalytic" evidence="9">
    <location>
        <begin position="301"/>
        <end position="395"/>
    </location>
</feature>
<keyword evidence="3" id="KW-0808">Transferase</keyword>
<keyword evidence="6" id="KW-0472">Membrane</keyword>
<dbReference type="VEuPathDB" id="TrichDB:TVAGG3_1034110"/>
<keyword evidence="2" id="KW-0328">Glycosyltransferase</keyword>
<keyword evidence="8" id="KW-0732">Signal</keyword>
<dbReference type="GO" id="GO:0016757">
    <property type="term" value="F:glycosyltransferase activity"/>
    <property type="evidence" value="ECO:0000318"/>
    <property type="project" value="GO_Central"/>
</dbReference>
<dbReference type="InterPro" id="IPR049625">
    <property type="entry name" value="Glyco_transf_61_cat"/>
</dbReference>
<dbReference type="InterPro" id="IPR007657">
    <property type="entry name" value="Glycosyltransferase_61"/>
</dbReference>
<evidence type="ECO:0000256" key="2">
    <source>
        <dbReference type="ARBA" id="ARBA00022676"/>
    </source>
</evidence>
<organism evidence="10 11">
    <name type="scientific">Trichomonas vaginalis (strain ATCC PRA-98 / G3)</name>
    <dbReference type="NCBI Taxonomy" id="412133"/>
    <lineage>
        <taxon>Eukaryota</taxon>
        <taxon>Metamonada</taxon>
        <taxon>Parabasalia</taxon>
        <taxon>Trichomonadida</taxon>
        <taxon>Trichomonadidae</taxon>
        <taxon>Trichomonas</taxon>
    </lineage>
</organism>
<dbReference type="EMBL" id="DS113482">
    <property type="protein sequence ID" value="EAY04215.1"/>
    <property type="molecule type" value="Genomic_DNA"/>
</dbReference>
<comment type="subcellular location">
    <subcellularLocation>
        <location evidence="1">Membrane</location>
        <topology evidence="1">Single-pass membrane protein</topology>
    </subcellularLocation>
</comment>
<sequence length="483" mass="57195">MASLILTFSFISFACAMVYSKHFIGEDNYSNKCIIKDGKCHFTIKDVDNKLTFFIPVMAANASGSLRKFCNVSDKMTCALPLFFNGSQKIYIKHENTIVRTLNAHYTHGQFECFGPDTWDRRLCRFANLSFAHDKFFFFPPYDIKWASPIMIASCRALPIAPWEGSVYMNNYKGPPYENLSYRPGKYMYNHPGYLTYSLWHGMIEQTIPLWQTWYTYMNRDPDTVWLVKRGLLQSVRYSDIAMFMSPAEVLEEWATYEEVFMGMTKVIDTKWHIPKEREKNPPKYQLEWFNFENITDWKVLKQLFWKRYNPPTFPQNKPLVLFIRRASKRKIVNQQEAYERLVKEFPQVNITLIEPEWYEYEEQMGLFEAADVVIAAHGMALCQVLWMKPGKSVIEIFPYGIEARDWYKYLSLLNGLHHQYYAPTFNRFEEENKKDKRLWECMQEEPLKYDCLDKTLFTDAWVDIDQLVVMTRKALIDAGVKL</sequence>
<evidence type="ECO:0000256" key="4">
    <source>
        <dbReference type="ARBA" id="ARBA00022692"/>
    </source>
</evidence>
<dbReference type="PANTHER" id="PTHR20961:SF38">
    <property type="entry name" value="PROTEIN O-LINKED-MANNOSE BETA-1,4-N-ACETYLGLUCOSAMINYLTRANSFERASE 2"/>
    <property type="match status" value="1"/>
</dbReference>
<dbReference type="InParanoid" id="A2ET26"/>
<feature type="chain" id="PRO_5002643521" description="Glycosyltransferase 61 catalytic domain-containing protein" evidence="8">
    <location>
        <begin position="17"/>
        <end position="483"/>
    </location>
</feature>
<dbReference type="RefSeq" id="XP_001316438.1">
    <property type="nucleotide sequence ID" value="XM_001316403.1"/>
</dbReference>
<reference evidence="10" key="2">
    <citation type="journal article" date="2007" name="Science">
        <title>Draft genome sequence of the sexually transmitted pathogen Trichomonas vaginalis.</title>
        <authorList>
            <person name="Carlton J.M."/>
            <person name="Hirt R.P."/>
            <person name="Silva J.C."/>
            <person name="Delcher A.L."/>
            <person name="Schatz M."/>
            <person name="Zhao Q."/>
            <person name="Wortman J.R."/>
            <person name="Bidwell S.L."/>
            <person name="Alsmark U.C.M."/>
            <person name="Besteiro S."/>
            <person name="Sicheritz-Ponten T."/>
            <person name="Noel C.J."/>
            <person name="Dacks J.B."/>
            <person name="Foster P.G."/>
            <person name="Simillion C."/>
            <person name="Van de Peer Y."/>
            <person name="Miranda-Saavedra D."/>
            <person name="Barton G.J."/>
            <person name="Westrop G.D."/>
            <person name="Mueller S."/>
            <person name="Dessi D."/>
            <person name="Fiori P.L."/>
            <person name="Ren Q."/>
            <person name="Paulsen I."/>
            <person name="Zhang H."/>
            <person name="Bastida-Corcuera F.D."/>
            <person name="Simoes-Barbosa A."/>
            <person name="Brown M.T."/>
            <person name="Hayes R.D."/>
            <person name="Mukherjee M."/>
            <person name="Okumura C.Y."/>
            <person name="Schneider R."/>
            <person name="Smith A.J."/>
            <person name="Vanacova S."/>
            <person name="Villalvazo M."/>
            <person name="Haas B.J."/>
            <person name="Pertea M."/>
            <person name="Feldblyum T.V."/>
            <person name="Utterback T.R."/>
            <person name="Shu C.L."/>
            <person name="Osoegawa K."/>
            <person name="de Jong P.J."/>
            <person name="Hrdy I."/>
            <person name="Horvathova L."/>
            <person name="Zubacova Z."/>
            <person name="Dolezal P."/>
            <person name="Malik S.B."/>
            <person name="Logsdon J.M. Jr."/>
            <person name="Henze K."/>
            <person name="Gupta A."/>
            <person name="Wang C.C."/>
            <person name="Dunne R.L."/>
            <person name="Upcroft J.A."/>
            <person name="Upcroft P."/>
            <person name="White O."/>
            <person name="Salzberg S.L."/>
            <person name="Tang P."/>
            <person name="Chiu C.-H."/>
            <person name="Lee Y.-S."/>
            <person name="Embley T.M."/>
            <person name="Coombs G.H."/>
            <person name="Mottram J.C."/>
            <person name="Tachezy J."/>
            <person name="Fraser-Liggett C.M."/>
            <person name="Johnson P.J."/>
        </authorList>
    </citation>
    <scope>NUCLEOTIDE SEQUENCE [LARGE SCALE GENOMIC DNA]</scope>
    <source>
        <strain evidence="10">G3</strain>
    </source>
</reference>
<dbReference type="AlphaFoldDB" id="A2ET26"/>
<dbReference type="GO" id="GO:0016020">
    <property type="term" value="C:membrane"/>
    <property type="evidence" value="ECO:0007669"/>
    <property type="project" value="UniProtKB-SubCell"/>
</dbReference>
<evidence type="ECO:0000313" key="11">
    <source>
        <dbReference type="Proteomes" id="UP000001542"/>
    </source>
</evidence>
<evidence type="ECO:0000256" key="8">
    <source>
        <dbReference type="SAM" id="SignalP"/>
    </source>
</evidence>
<evidence type="ECO:0000259" key="9">
    <source>
        <dbReference type="Pfam" id="PF04577"/>
    </source>
</evidence>
<dbReference type="KEGG" id="tva:4762066"/>
<dbReference type="eggNOG" id="ENOG502SC53">
    <property type="taxonomic scope" value="Eukaryota"/>
</dbReference>
<reference evidence="10" key="1">
    <citation type="submission" date="2006-10" db="EMBL/GenBank/DDBJ databases">
        <authorList>
            <person name="Amadeo P."/>
            <person name="Zhao Q."/>
            <person name="Wortman J."/>
            <person name="Fraser-Liggett C."/>
            <person name="Carlton J."/>
        </authorList>
    </citation>
    <scope>NUCLEOTIDE SEQUENCE</scope>
    <source>
        <strain evidence="10">G3</strain>
    </source>
</reference>
<dbReference type="PANTHER" id="PTHR20961">
    <property type="entry name" value="GLYCOSYLTRANSFERASE"/>
    <property type="match status" value="1"/>
</dbReference>
<accession>A2ET26</accession>
<dbReference type="Proteomes" id="UP000001542">
    <property type="component" value="Unassembled WGS sequence"/>
</dbReference>
<evidence type="ECO:0000256" key="6">
    <source>
        <dbReference type="ARBA" id="ARBA00023136"/>
    </source>
</evidence>
<protein>
    <recommendedName>
        <fullName evidence="9">Glycosyltransferase 61 catalytic domain-containing protein</fullName>
    </recommendedName>
</protein>
<evidence type="ECO:0000256" key="1">
    <source>
        <dbReference type="ARBA" id="ARBA00004167"/>
    </source>
</evidence>
<gene>
    <name evidence="10" type="ORF">TVAG_298350</name>
</gene>
<keyword evidence="5" id="KW-1133">Transmembrane helix</keyword>
<dbReference type="Pfam" id="PF04577">
    <property type="entry name" value="Glyco_transf_61"/>
    <property type="match status" value="1"/>
</dbReference>
<keyword evidence="11" id="KW-1185">Reference proteome</keyword>
<keyword evidence="4" id="KW-0812">Transmembrane</keyword>
<evidence type="ECO:0000256" key="7">
    <source>
        <dbReference type="ARBA" id="ARBA00023180"/>
    </source>
</evidence>
<feature type="signal peptide" evidence="8">
    <location>
        <begin position="1"/>
        <end position="16"/>
    </location>
</feature>
<dbReference type="SMR" id="A2ET26"/>
<evidence type="ECO:0000256" key="5">
    <source>
        <dbReference type="ARBA" id="ARBA00022989"/>
    </source>
</evidence>
<proteinExistence type="predicted"/>
<dbReference type="STRING" id="5722.A2ET26"/>
<dbReference type="VEuPathDB" id="TrichDB:TVAG_298350"/>
<keyword evidence="7" id="KW-0325">Glycoprotein</keyword>
<dbReference type="OrthoDB" id="529273at2759"/>
<evidence type="ECO:0000313" key="10">
    <source>
        <dbReference type="EMBL" id="EAY04215.1"/>
    </source>
</evidence>